<comment type="caution">
    <text evidence="3">The sequence shown here is derived from an EMBL/GenBank/DDBJ whole genome shotgun (WGS) entry which is preliminary data.</text>
</comment>
<feature type="compositionally biased region" description="Polar residues" evidence="1">
    <location>
        <begin position="111"/>
        <end position="129"/>
    </location>
</feature>
<keyword evidence="2" id="KW-0472">Membrane</keyword>
<feature type="region of interest" description="Disordered" evidence="1">
    <location>
        <begin position="111"/>
        <end position="132"/>
    </location>
</feature>
<name>A0A9P4ICX5_9PEZI</name>
<evidence type="ECO:0000256" key="2">
    <source>
        <dbReference type="SAM" id="Phobius"/>
    </source>
</evidence>
<dbReference type="Proteomes" id="UP000799772">
    <property type="component" value="Unassembled WGS sequence"/>
</dbReference>
<keyword evidence="4" id="KW-1185">Reference proteome</keyword>
<sequence>MEPQQATTPSTIPLSGTSLPELPPIPLSAIIFIAIAATIGALTTALLYFAVFPPSNRSLAYVPRFVGRLTKLLSRKRKVKYERLPADEVHGSGGMDLEVWHDNVTMLGVNTEQHPNTSLRSRSPYSDYSQDAEDDRNSEFEWLLRRGQFDEESLMPLPQRWRLSRERSRSSPPRPRSAGIVVADTARAIASPIISGWQSLPGTPDMGERIRSTRAKQNANKEAKVRKLDETLWERINSAMEWMAEKLVEYALDDGGSEDGLLLPISNIERASAPATISML</sequence>
<evidence type="ECO:0000256" key="1">
    <source>
        <dbReference type="SAM" id="MobiDB-lite"/>
    </source>
</evidence>
<evidence type="ECO:0000313" key="3">
    <source>
        <dbReference type="EMBL" id="KAF2096242.1"/>
    </source>
</evidence>
<feature type="transmembrane region" description="Helical" evidence="2">
    <location>
        <begin position="25"/>
        <end position="51"/>
    </location>
</feature>
<proteinExistence type="predicted"/>
<dbReference type="EMBL" id="ML978130">
    <property type="protein sequence ID" value="KAF2096242.1"/>
    <property type="molecule type" value="Genomic_DNA"/>
</dbReference>
<accession>A0A9P4ICX5</accession>
<gene>
    <name evidence="3" type="ORF">NA57DRAFT_59298</name>
</gene>
<protein>
    <submittedName>
        <fullName evidence="3">Uncharacterized protein</fullName>
    </submittedName>
</protein>
<evidence type="ECO:0000313" key="4">
    <source>
        <dbReference type="Proteomes" id="UP000799772"/>
    </source>
</evidence>
<dbReference type="AlphaFoldDB" id="A0A9P4ICX5"/>
<keyword evidence="2" id="KW-0812">Transmembrane</keyword>
<organism evidence="3 4">
    <name type="scientific">Rhizodiscina lignyota</name>
    <dbReference type="NCBI Taxonomy" id="1504668"/>
    <lineage>
        <taxon>Eukaryota</taxon>
        <taxon>Fungi</taxon>
        <taxon>Dikarya</taxon>
        <taxon>Ascomycota</taxon>
        <taxon>Pezizomycotina</taxon>
        <taxon>Dothideomycetes</taxon>
        <taxon>Pleosporomycetidae</taxon>
        <taxon>Aulographales</taxon>
        <taxon>Rhizodiscinaceae</taxon>
        <taxon>Rhizodiscina</taxon>
    </lineage>
</organism>
<reference evidence="3" key="1">
    <citation type="journal article" date="2020" name="Stud. Mycol.">
        <title>101 Dothideomycetes genomes: a test case for predicting lifestyles and emergence of pathogens.</title>
        <authorList>
            <person name="Haridas S."/>
            <person name="Albert R."/>
            <person name="Binder M."/>
            <person name="Bloem J."/>
            <person name="Labutti K."/>
            <person name="Salamov A."/>
            <person name="Andreopoulos B."/>
            <person name="Baker S."/>
            <person name="Barry K."/>
            <person name="Bills G."/>
            <person name="Bluhm B."/>
            <person name="Cannon C."/>
            <person name="Castanera R."/>
            <person name="Culley D."/>
            <person name="Daum C."/>
            <person name="Ezra D."/>
            <person name="Gonzalez J."/>
            <person name="Henrissat B."/>
            <person name="Kuo A."/>
            <person name="Liang C."/>
            <person name="Lipzen A."/>
            <person name="Lutzoni F."/>
            <person name="Magnuson J."/>
            <person name="Mondo S."/>
            <person name="Nolan M."/>
            <person name="Ohm R."/>
            <person name="Pangilinan J."/>
            <person name="Park H.-J."/>
            <person name="Ramirez L."/>
            <person name="Alfaro M."/>
            <person name="Sun H."/>
            <person name="Tritt A."/>
            <person name="Yoshinaga Y."/>
            <person name="Zwiers L.-H."/>
            <person name="Turgeon B."/>
            <person name="Goodwin S."/>
            <person name="Spatafora J."/>
            <person name="Crous P."/>
            <person name="Grigoriev I."/>
        </authorList>
    </citation>
    <scope>NUCLEOTIDE SEQUENCE</scope>
    <source>
        <strain evidence="3">CBS 133067</strain>
    </source>
</reference>
<keyword evidence="2" id="KW-1133">Transmembrane helix</keyword>